<comment type="function">
    <text evidence="9">Catalyzes the formation of acetyl phosphate from acetate and ATP. Can also catalyze the reverse reaction.</text>
</comment>
<dbReference type="Pfam" id="PF00871">
    <property type="entry name" value="Acetate_kinase"/>
    <property type="match status" value="1"/>
</dbReference>
<dbReference type="InterPro" id="IPR000890">
    <property type="entry name" value="Aliphatic_acid_kin_short-chain"/>
</dbReference>
<keyword evidence="8 9" id="KW-0460">Magnesium</keyword>
<comment type="subcellular location">
    <subcellularLocation>
        <location evidence="9">Cytoplasm</location>
    </subcellularLocation>
</comment>
<evidence type="ECO:0000256" key="7">
    <source>
        <dbReference type="ARBA" id="ARBA00022840"/>
    </source>
</evidence>
<gene>
    <name evidence="9" type="primary">ackA</name>
    <name evidence="11" type="ORF">DEM34_08495</name>
</gene>
<evidence type="ECO:0000256" key="1">
    <source>
        <dbReference type="ARBA" id="ARBA00008748"/>
    </source>
</evidence>
<dbReference type="PROSITE" id="PS01076">
    <property type="entry name" value="ACETATE_KINASE_2"/>
    <property type="match status" value="1"/>
</dbReference>
<dbReference type="HAMAP" id="MF_00020">
    <property type="entry name" value="Acetate_kinase"/>
    <property type="match status" value="1"/>
</dbReference>
<evidence type="ECO:0000256" key="3">
    <source>
        <dbReference type="ARBA" id="ARBA00022679"/>
    </source>
</evidence>
<dbReference type="InterPro" id="IPR023865">
    <property type="entry name" value="Aliphatic_acid_kinase_CS"/>
</dbReference>
<evidence type="ECO:0000313" key="11">
    <source>
        <dbReference type="EMBL" id="PWG63342.1"/>
    </source>
</evidence>
<keyword evidence="12" id="KW-1185">Reference proteome</keyword>
<evidence type="ECO:0000256" key="2">
    <source>
        <dbReference type="ARBA" id="ARBA00022490"/>
    </source>
</evidence>
<evidence type="ECO:0000256" key="10">
    <source>
        <dbReference type="RuleBase" id="RU003835"/>
    </source>
</evidence>
<feature type="active site" description="Proton donor/acceptor" evidence="9">
    <location>
        <position position="157"/>
    </location>
</feature>
<comment type="similarity">
    <text evidence="1 9 10">Belongs to the acetokinase family.</text>
</comment>
<feature type="binding site" evidence="9">
    <location>
        <begin position="215"/>
        <end position="219"/>
    </location>
    <ligand>
        <name>ATP</name>
        <dbReference type="ChEBI" id="CHEBI:30616"/>
    </ligand>
</feature>
<feature type="site" description="Transition state stabilizer" evidence="9">
    <location>
        <position position="188"/>
    </location>
</feature>
<feature type="binding site" evidence="9">
    <location>
        <position position="14"/>
    </location>
    <ligand>
        <name>Mg(2+)</name>
        <dbReference type="ChEBI" id="CHEBI:18420"/>
    </ligand>
</feature>
<dbReference type="AlphaFoldDB" id="A0A2U2N2N6"/>
<dbReference type="UniPathway" id="UPA00340">
    <property type="reaction ID" value="UER00458"/>
</dbReference>
<comment type="caution">
    <text evidence="11">The sequence shown here is derived from an EMBL/GenBank/DDBJ whole genome shotgun (WGS) entry which is preliminary data.</text>
</comment>
<dbReference type="EC" id="2.7.2.1" evidence="9"/>
<dbReference type="SUPFAM" id="SSF53067">
    <property type="entry name" value="Actin-like ATPase domain"/>
    <property type="match status" value="2"/>
</dbReference>
<evidence type="ECO:0000256" key="4">
    <source>
        <dbReference type="ARBA" id="ARBA00022723"/>
    </source>
</evidence>
<dbReference type="EMBL" id="QFFI01000011">
    <property type="protein sequence ID" value="PWG63342.1"/>
    <property type="molecule type" value="Genomic_DNA"/>
</dbReference>
<dbReference type="GO" id="GO:0006083">
    <property type="term" value="P:acetate metabolic process"/>
    <property type="evidence" value="ECO:0007669"/>
    <property type="project" value="TreeGrafter"/>
</dbReference>
<feature type="binding site" evidence="9">
    <location>
        <begin position="335"/>
        <end position="339"/>
    </location>
    <ligand>
        <name>ATP</name>
        <dbReference type="ChEBI" id="CHEBI:30616"/>
    </ligand>
</feature>
<evidence type="ECO:0000256" key="5">
    <source>
        <dbReference type="ARBA" id="ARBA00022741"/>
    </source>
</evidence>
<dbReference type="InterPro" id="IPR004372">
    <property type="entry name" value="Ac/propionate_kinase"/>
</dbReference>
<evidence type="ECO:0000256" key="6">
    <source>
        <dbReference type="ARBA" id="ARBA00022777"/>
    </source>
</evidence>
<dbReference type="PROSITE" id="PS01075">
    <property type="entry name" value="ACETATE_KINASE_1"/>
    <property type="match status" value="1"/>
</dbReference>
<dbReference type="PRINTS" id="PR00471">
    <property type="entry name" value="ACETATEKNASE"/>
</dbReference>
<proteinExistence type="inferred from homology"/>
<dbReference type="GO" id="GO:0005524">
    <property type="term" value="F:ATP binding"/>
    <property type="evidence" value="ECO:0007669"/>
    <property type="project" value="UniProtKB-KW"/>
</dbReference>
<comment type="catalytic activity">
    <reaction evidence="9">
        <text>acetate + ATP = acetyl phosphate + ADP</text>
        <dbReference type="Rhea" id="RHEA:11352"/>
        <dbReference type="ChEBI" id="CHEBI:22191"/>
        <dbReference type="ChEBI" id="CHEBI:30089"/>
        <dbReference type="ChEBI" id="CHEBI:30616"/>
        <dbReference type="ChEBI" id="CHEBI:456216"/>
        <dbReference type="EC" id="2.7.2.1"/>
    </reaction>
</comment>
<dbReference type="Proteomes" id="UP000245474">
    <property type="component" value="Unassembled WGS sequence"/>
</dbReference>
<evidence type="ECO:0000256" key="9">
    <source>
        <dbReference type="HAMAP-Rule" id="MF_00020"/>
    </source>
</evidence>
<dbReference type="Gene3D" id="3.30.420.40">
    <property type="match status" value="2"/>
</dbReference>
<dbReference type="NCBIfam" id="TIGR00016">
    <property type="entry name" value="ackA"/>
    <property type="match status" value="1"/>
</dbReference>
<reference evidence="11 12" key="1">
    <citation type="submission" date="2018-05" db="EMBL/GenBank/DDBJ databases">
        <title>Spiribacter halobius sp. nov., a moderately halophilic bacterium isolated from marine solar saltern.</title>
        <authorList>
            <person name="Zheng W.-S."/>
            <person name="Lu D.-C."/>
            <person name="Du Z.-J."/>
        </authorList>
    </citation>
    <scope>NUCLEOTIDE SEQUENCE [LARGE SCALE GENOMIC DNA]</scope>
    <source>
        <strain evidence="11 12">E85</strain>
    </source>
</reference>
<dbReference type="OrthoDB" id="9802453at2"/>
<keyword evidence="6 9" id="KW-0418">Kinase</keyword>
<accession>A0A2U2N2N6</accession>
<keyword evidence="4 9" id="KW-0479">Metal-binding</keyword>
<comment type="pathway">
    <text evidence="9">Metabolic intermediate biosynthesis; acetyl-CoA biosynthesis; acetyl-CoA from acetate: step 1/2.</text>
</comment>
<dbReference type="PANTHER" id="PTHR21060">
    <property type="entry name" value="ACETATE KINASE"/>
    <property type="match status" value="1"/>
</dbReference>
<evidence type="ECO:0000313" key="12">
    <source>
        <dbReference type="Proteomes" id="UP000245474"/>
    </source>
</evidence>
<dbReference type="InterPro" id="IPR043129">
    <property type="entry name" value="ATPase_NBD"/>
</dbReference>
<protein>
    <recommendedName>
        <fullName evidence="9">Acetate kinase</fullName>
        <ecNumber evidence="9">2.7.2.1</ecNumber>
    </recommendedName>
    <alternativeName>
        <fullName evidence="9">Acetokinase</fullName>
    </alternativeName>
</protein>
<keyword evidence="2 9" id="KW-0963">Cytoplasm</keyword>
<dbReference type="GO" id="GO:0005829">
    <property type="term" value="C:cytosol"/>
    <property type="evidence" value="ECO:0007669"/>
    <property type="project" value="TreeGrafter"/>
</dbReference>
<feature type="binding site" evidence="9">
    <location>
        <position position="100"/>
    </location>
    <ligand>
        <name>substrate</name>
    </ligand>
</feature>
<keyword evidence="5 9" id="KW-0547">Nucleotide-binding</keyword>
<dbReference type="GO" id="GO:0006085">
    <property type="term" value="P:acetyl-CoA biosynthetic process"/>
    <property type="evidence" value="ECO:0007669"/>
    <property type="project" value="UniProtKB-UniRule"/>
</dbReference>
<feature type="site" description="Transition state stabilizer" evidence="9">
    <location>
        <position position="248"/>
    </location>
</feature>
<keyword evidence="3 9" id="KW-0808">Transferase</keyword>
<sequence length="411" mass="44069">MSTNIGARTILALNAGSSSIKCAVFSQGGDGEDLMRLLEVDVTGLPDAPSCLAVNGDGARLAGPQFGAHEIDPETILERLLDWLAEYAADFGGISAVGHRVVHGGMHFSGPVAIDAEVLARLAALEPLAPKHQPHNLMPAKRLYASRPELLQVACFDTAFHRTQPPVAQWYALPRRYRDEGIIRYGFHGLSYEYIARVLPGYDAAAARGRTIVAHLGHGASLCALQAGRSVATTMGFTTLDGLPMGRRSGALDPGIVLHLIGSLGFSVEEVEDLLNHQSGIYGVSGVSDNMRELLNSDSPAAREAIDLFVYRAVREIGSLTAALGGLDALIFTAGVGEHAPEIRRRIAEGLTWLGLRLEPRANERNDAAITTPDSAVRGWVIPTDEERMLAEHTLAIYQEQARHGHTEAAT</sequence>
<comment type="caution">
    <text evidence="9">Lacks conserved residue(s) required for the propagation of feature annotation.</text>
</comment>
<name>A0A2U2N2N6_9GAMM</name>
<dbReference type="GO" id="GO:0008776">
    <property type="term" value="F:acetate kinase activity"/>
    <property type="evidence" value="ECO:0007669"/>
    <property type="project" value="UniProtKB-UniRule"/>
</dbReference>
<evidence type="ECO:0000256" key="8">
    <source>
        <dbReference type="ARBA" id="ARBA00022842"/>
    </source>
</evidence>
<dbReference type="GO" id="GO:0000287">
    <property type="term" value="F:magnesium ion binding"/>
    <property type="evidence" value="ECO:0007669"/>
    <property type="project" value="UniProtKB-UniRule"/>
</dbReference>
<feature type="binding site" evidence="9">
    <location>
        <position position="21"/>
    </location>
    <ligand>
        <name>ATP</name>
        <dbReference type="ChEBI" id="CHEBI:30616"/>
    </ligand>
</feature>
<organism evidence="11 12">
    <name type="scientific">Sediminicurvatus halobius</name>
    <dbReference type="NCBI Taxonomy" id="2182432"/>
    <lineage>
        <taxon>Bacteria</taxon>
        <taxon>Pseudomonadati</taxon>
        <taxon>Pseudomonadota</taxon>
        <taxon>Gammaproteobacteria</taxon>
        <taxon>Chromatiales</taxon>
        <taxon>Ectothiorhodospiraceae</taxon>
        <taxon>Sediminicurvatus</taxon>
    </lineage>
</organism>
<keyword evidence="7 9" id="KW-0067">ATP-binding</keyword>
<feature type="binding site" evidence="9">
    <location>
        <position position="386"/>
    </location>
    <ligand>
        <name>Mg(2+)</name>
        <dbReference type="ChEBI" id="CHEBI:18420"/>
    </ligand>
</feature>
<comment type="cofactor">
    <cofactor evidence="9">
        <name>Mg(2+)</name>
        <dbReference type="ChEBI" id="CHEBI:18420"/>
    </cofactor>
    <cofactor evidence="9">
        <name>Mn(2+)</name>
        <dbReference type="ChEBI" id="CHEBI:29035"/>
    </cofactor>
    <text evidence="9">Mg(2+). Can also accept Mn(2+).</text>
</comment>
<dbReference type="PIRSF" id="PIRSF000722">
    <property type="entry name" value="Acetate_prop_kin"/>
    <property type="match status" value="1"/>
</dbReference>
<comment type="subunit">
    <text evidence="9">Homodimer.</text>
</comment>
<dbReference type="PANTHER" id="PTHR21060:SF21">
    <property type="entry name" value="ACETATE KINASE"/>
    <property type="match status" value="1"/>
</dbReference>